<name>A0AAV4B240_9GAST</name>
<gene>
    <name evidence="2" type="ORF">PoB_004391600</name>
</gene>
<dbReference type="Proteomes" id="UP000735302">
    <property type="component" value="Unassembled WGS sequence"/>
</dbReference>
<feature type="region of interest" description="Disordered" evidence="1">
    <location>
        <begin position="1"/>
        <end position="94"/>
    </location>
</feature>
<comment type="caution">
    <text evidence="2">The sequence shown here is derived from an EMBL/GenBank/DDBJ whole genome shotgun (WGS) entry which is preliminary data.</text>
</comment>
<feature type="compositionally biased region" description="Basic and acidic residues" evidence="1">
    <location>
        <begin position="61"/>
        <end position="76"/>
    </location>
</feature>
<accession>A0AAV4B240</accession>
<organism evidence="2 3">
    <name type="scientific">Plakobranchus ocellatus</name>
    <dbReference type="NCBI Taxonomy" id="259542"/>
    <lineage>
        <taxon>Eukaryota</taxon>
        <taxon>Metazoa</taxon>
        <taxon>Spiralia</taxon>
        <taxon>Lophotrochozoa</taxon>
        <taxon>Mollusca</taxon>
        <taxon>Gastropoda</taxon>
        <taxon>Heterobranchia</taxon>
        <taxon>Euthyneura</taxon>
        <taxon>Panpulmonata</taxon>
        <taxon>Sacoglossa</taxon>
        <taxon>Placobranchoidea</taxon>
        <taxon>Plakobranchidae</taxon>
        <taxon>Plakobranchus</taxon>
    </lineage>
</organism>
<evidence type="ECO:0000313" key="2">
    <source>
        <dbReference type="EMBL" id="GFO17411.1"/>
    </source>
</evidence>
<dbReference type="AlphaFoldDB" id="A0AAV4B240"/>
<evidence type="ECO:0000313" key="3">
    <source>
        <dbReference type="Proteomes" id="UP000735302"/>
    </source>
</evidence>
<evidence type="ECO:0000256" key="1">
    <source>
        <dbReference type="SAM" id="MobiDB-lite"/>
    </source>
</evidence>
<feature type="compositionally biased region" description="Polar residues" evidence="1">
    <location>
        <begin position="41"/>
        <end position="51"/>
    </location>
</feature>
<reference evidence="2 3" key="1">
    <citation type="journal article" date="2021" name="Elife">
        <title>Chloroplast acquisition without the gene transfer in kleptoplastic sea slugs, Plakobranchus ocellatus.</title>
        <authorList>
            <person name="Maeda T."/>
            <person name="Takahashi S."/>
            <person name="Yoshida T."/>
            <person name="Shimamura S."/>
            <person name="Takaki Y."/>
            <person name="Nagai Y."/>
            <person name="Toyoda A."/>
            <person name="Suzuki Y."/>
            <person name="Arimoto A."/>
            <person name="Ishii H."/>
            <person name="Satoh N."/>
            <person name="Nishiyama T."/>
            <person name="Hasebe M."/>
            <person name="Maruyama T."/>
            <person name="Minagawa J."/>
            <person name="Obokata J."/>
            <person name="Shigenobu S."/>
        </authorList>
    </citation>
    <scope>NUCLEOTIDE SEQUENCE [LARGE SCALE GENOMIC DNA]</scope>
</reference>
<protein>
    <submittedName>
        <fullName evidence="2">Uncharacterized protein</fullName>
    </submittedName>
</protein>
<keyword evidence="3" id="KW-1185">Reference proteome</keyword>
<feature type="compositionally biased region" description="Low complexity" evidence="1">
    <location>
        <begin position="17"/>
        <end position="31"/>
    </location>
</feature>
<dbReference type="EMBL" id="BLXT01004812">
    <property type="protein sequence ID" value="GFO17411.1"/>
    <property type="molecule type" value="Genomic_DNA"/>
</dbReference>
<sequence length="94" mass="10303">MSYRDVLVQKPPLQQAHLHSSSPSSSSSLSTLHKHSPLPESKSSGANNNSFHHLPASSESVRPDRDTPNVREHDVISHSNSKSPLKKHLVLDVP</sequence>
<proteinExistence type="predicted"/>